<evidence type="ECO:0000256" key="1">
    <source>
        <dbReference type="ARBA" id="ARBA00004370"/>
    </source>
</evidence>
<keyword evidence="3" id="KW-1133">Transmembrane helix</keyword>
<feature type="signal peptide" evidence="5">
    <location>
        <begin position="1"/>
        <end position="27"/>
    </location>
</feature>
<dbReference type="GO" id="GO:0016020">
    <property type="term" value="C:membrane"/>
    <property type="evidence" value="ECO:0007669"/>
    <property type="project" value="UniProtKB-SubCell"/>
</dbReference>
<feature type="chain" id="PRO_5043954875" description="Receptor ligand binding region domain-containing protein" evidence="5">
    <location>
        <begin position="28"/>
        <end position="161"/>
    </location>
</feature>
<dbReference type="AlphaFoldDB" id="A0AAV4E9B8"/>
<dbReference type="SUPFAM" id="SSF53822">
    <property type="entry name" value="Periplasmic binding protein-like I"/>
    <property type="match status" value="1"/>
</dbReference>
<evidence type="ECO:0000256" key="3">
    <source>
        <dbReference type="ARBA" id="ARBA00022989"/>
    </source>
</evidence>
<comment type="caution">
    <text evidence="7">The sequence shown here is derived from an EMBL/GenBank/DDBJ whole genome shotgun (WGS) entry which is preliminary data.</text>
</comment>
<evidence type="ECO:0000259" key="6">
    <source>
        <dbReference type="Pfam" id="PF01094"/>
    </source>
</evidence>
<evidence type="ECO:0000256" key="4">
    <source>
        <dbReference type="ARBA" id="ARBA00023136"/>
    </source>
</evidence>
<dbReference type="EMBL" id="BMAT01007092">
    <property type="protein sequence ID" value="GFR57469.1"/>
    <property type="molecule type" value="Genomic_DNA"/>
</dbReference>
<evidence type="ECO:0000256" key="5">
    <source>
        <dbReference type="SAM" id="SignalP"/>
    </source>
</evidence>
<evidence type="ECO:0000313" key="7">
    <source>
        <dbReference type="EMBL" id="GFR57469.1"/>
    </source>
</evidence>
<protein>
    <recommendedName>
        <fullName evidence="6">Receptor ligand binding region domain-containing protein</fullName>
    </recommendedName>
</protein>
<dbReference type="InterPro" id="IPR028082">
    <property type="entry name" value="Peripla_BP_I"/>
</dbReference>
<keyword evidence="4" id="KW-0472">Membrane</keyword>
<dbReference type="Proteomes" id="UP000762676">
    <property type="component" value="Unassembled WGS sequence"/>
</dbReference>
<accession>A0AAV4E9B8</accession>
<evidence type="ECO:0000256" key="2">
    <source>
        <dbReference type="ARBA" id="ARBA00022692"/>
    </source>
</evidence>
<name>A0AAV4E9B8_9GAST</name>
<sequence>MAVFPSLGTNLFLGVLLAFLLADLSDAQKKLKVGVPESSMATARSALEDSNLAGSLRLLPIRPEDKTSSFYSINRTYMELSSLEIDAVVGPFDMALDLVTESLAIPYLCTTFDFSLVKKHTTFEMLPDTVLAGQAMLDVIKAYGWTQIALFHDDYKGKTLM</sequence>
<keyword evidence="5" id="KW-0732">Signal</keyword>
<proteinExistence type="predicted"/>
<reference evidence="7 8" key="1">
    <citation type="journal article" date="2021" name="Elife">
        <title>Chloroplast acquisition without the gene transfer in kleptoplastic sea slugs, Plakobranchus ocellatus.</title>
        <authorList>
            <person name="Maeda T."/>
            <person name="Takahashi S."/>
            <person name="Yoshida T."/>
            <person name="Shimamura S."/>
            <person name="Takaki Y."/>
            <person name="Nagai Y."/>
            <person name="Toyoda A."/>
            <person name="Suzuki Y."/>
            <person name="Arimoto A."/>
            <person name="Ishii H."/>
            <person name="Satoh N."/>
            <person name="Nishiyama T."/>
            <person name="Hasebe M."/>
            <person name="Maruyama T."/>
            <person name="Minagawa J."/>
            <person name="Obokata J."/>
            <person name="Shigenobu S."/>
        </authorList>
    </citation>
    <scope>NUCLEOTIDE SEQUENCE [LARGE SCALE GENOMIC DNA]</scope>
</reference>
<keyword evidence="8" id="KW-1185">Reference proteome</keyword>
<organism evidence="7 8">
    <name type="scientific">Elysia marginata</name>
    <dbReference type="NCBI Taxonomy" id="1093978"/>
    <lineage>
        <taxon>Eukaryota</taxon>
        <taxon>Metazoa</taxon>
        <taxon>Spiralia</taxon>
        <taxon>Lophotrochozoa</taxon>
        <taxon>Mollusca</taxon>
        <taxon>Gastropoda</taxon>
        <taxon>Heterobranchia</taxon>
        <taxon>Euthyneura</taxon>
        <taxon>Panpulmonata</taxon>
        <taxon>Sacoglossa</taxon>
        <taxon>Placobranchoidea</taxon>
        <taxon>Plakobranchidae</taxon>
        <taxon>Elysia</taxon>
    </lineage>
</organism>
<feature type="domain" description="Receptor ligand binding region" evidence="6">
    <location>
        <begin position="39"/>
        <end position="158"/>
    </location>
</feature>
<gene>
    <name evidence="7" type="ORF">ElyMa_003457600</name>
</gene>
<dbReference type="InterPro" id="IPR001828">
    <property type="entry name" value="ANF_lig-bd_rcpt"/>
</dbReference>
<dbReference type="Gene3D" id="3.40.50.2300">
    <property type="match status" value="2"/>
</dbReference>
<evidence type="ECO:0000313" key="8">
    <source>
        <dbReference type="Proteomes" id="UP000762676"/>
    </source>
</evidence>
<keyword evidence="2" id="KW-0812">Transmembrane</keyword>
<dbReference type="Pfam" id="PF01094">
    <property type="entry name" value="ANF_receptor"/>
    <property type="match status" value="1"/>
</dbReference>
<comment type="subcellular location">
    <subcellularLocation>
        <location evidence="1">Membrane</location>
    </subcellularLocation>
</comment>